<reference evidence="2" key="2">
    <citation type="submission" date="2020-09" db="EMBL/GenBank/DDBJ databases">
        <authorList>
            <person name="Sun Q."/>
            <person name="Zhou Y."/>
        </authorList>
    </citation>
    <scope>NUCLEOTIDE SEQUENCE</scope>
    <source>
        <strain evidence="2">CGMCC 1.15082</strain>
    </source>
</reference>
<dbReference type="AlphaFoldDB" id="A0A916S813"/>
<comment type="caution">
    <text evidence="2">The sequence shown here is derived from an EMBL/GenBank/DDBJ whole genome shotgun (WGS) entry which is preliminary data.</text>
</comment>
<reference evidence="2" key="1">
    <citation type="journal article" date="2014" name="Int. J. Syst. Evol. Microbiol.">
        <title>Complete genome sequence of Corynebacterium casei LMG S-19264T (=DSM 44701T), isolated from a smear-ripened cheese.</title>
        <authorList>
            <consortium name="US DOE Joint Genome Institute (JGI-PGF)"/>
            <person name="Walter F."/>
            <person name="Albersmeier A."/>
            <person name="Kalinowski J."/>
            <person name="Ruckert C."/>
        </authorList>
    </citation>
    <scope>NUCLEOTIDE SEQUENCE</scope>
    <source>
        <strain evidence="2">CGMCC 1.15082</strain>
    </source>
</reference>
<accession>A0A916S813</accession>
<evidence type="ECO:0000259" key="1">
    <source>
        <dbReference type="Pfam" id="PF01966"/>
    </source>
</evidence>
<dbReference type="SUPFAM" id="SSF109604">
    <property type="entry name" value="HD-domain/PDEase-like"/>
    <property type="match status" value="1"/>
</dbReference>
<dbReference type="EMBL" id="BMHH01000003">
    <property type="protein sequence ID" value="GGA85352.1"/>
    <property type="molecule type" value="Genomic_DNA"/>
</dbReference>
<dbReference type="PANTHER" id="PTHR33594">
    <property type="entry name" value="SUPERFAMILY HYDROLASE, PUTATIVE (AFU_ORTHOLOGUE AFUA_1G03035)-RELATED"/>
    <property type="match status" value="1"/>
</dbReference>
<dbReference type="PANTHER" id="PTHR33594:SF1">
    <property type="entry name" value="HD_PDEASE DOMAIN-CONTAINING PROTEIN"/>
    <property type="match status" value="1"/>
</dbReference>
<dbReference type="InterPro" id="IPR003607">
    <property type="entry name" value="HD/PDEase_dom"/>
</dbReference>
<keyword evidence="3" id="KW-1185">Reference proteome</keyword>
<dbReference type="Gene3D" id="1.10.3210.50">
    <property type="match status" value="1"/>
</dbReference>
<dbReference type="CDD" id="cd00077">
    <property type="entry name" value="HDc"/>
    <property type="match status" value="1"/>
</dbReference>
<dbReference type="Proteomes" id="UP000646478">
    <property type="component" value="Unassembled WGS sequence"/>
</dbReference>
<organism evidence="2 3">
    <name type="scientific">Brucella endophytica</name>
    <dbReference type="NCBI Taxonomy" id="1963359"/>
    <lineage>
        <taxon>Bacteria</taxon>
        <taxon>Pseudomonadati</taxon>
        <taxon>Pseudomonadota</taxon>
        <taxon>Alphaproteobacteria</taxon>
        <taxon>Hyphomicrobiales</taxon>
        <taxon>Brucellaceae</taxon>
        <taxon>Brucella/Ochrobactrum group</taxon>
        <taxon>Brucella</taxon>
    </lineage>
</organism>
<name>A0A916S813_9HYPH</name>
<proteinExistence type="predicted"/>
<protein>
    <submittedName>
        <fullName evidence="2">Phosphohydrolase</fullName>
    </submittedName>
</protein>
<dbReference type="InterPro" id="IPR006674">
    <property type="entry name" value="HD_domain"/>
</dbReference>
<sequence>MLRVWRNAANIIDGEEGGDAEILVAATILHDCVWVDKASPERSRASRMAAAKASQILSSLGWPEDRIGPVAHAIEAHSFSAGIPPLSLEAKILQDADRLDAIGYIGVARCFYIAGMSRASIYDPADPLAVNRARDDASYALDHFQTKLLKLSDNFCTPTGRRMAAERATRLRDYYEGLLSEIC</sequence>
<gene>
    <name evidence="2" type="ORF">GCM10011491_11170</name>
</gene>
<evidence type="ECO:0000313" key="2">
    <source>
        <dbReference type="EMBL" id="GGA85352.1"/>
    </source>
</evidence>
<feature type="domain" description="HD" evidence="1">
    <location>
        <begin position="1"/>
        <end position="101"/>
    </location>
</feature>
<evidence type="ECO:0000313" key="3">
    <source>
        <dbReference type="Proteomes" id="UP000646478"/>
    </source>
</evidence>
<dbReference type="Pfam" id="PF01966">
    <property type="entry name" value="HD"/>
    <property type="match status" value="1"/>
</dbReference>